<reference evidence="2" key="1">
    <citation type="journal article" date="2021" name="Proc. Natl. Acad. Sci. U.S.A.">
        <title>A Catalog of Tens of Thousands of Viruses from Human Metagenomes Reveals Hidden Associations with Chronic Diseases.</title>
        <authorList>
            <person name="Tisza M.J."/>
            <person name="Buck C.B."/>
        </authorList>
    </citation>
    <scope>NUCLEOTIDE SEQUENCE</scope>
    <source>
        <strain evidence="2">CtJER10</strain>
    </source>
</reference>
<organism evidence="2">
    <name type="scientific">Siphoviridae sp. ctJER10</name>
    <dbReference type="NCBI Taxonomy" id="2825430"/>
    <lineage>
        <taxon>Viruses</taxon>
        <taxon>Duplodnaviria</taxon>
        <taxon>Heunggongvirae</taxon>
        <taxon>Uroviricota</taxon>
        <taxon>Caudoviricetes</taxon>
    </lineage>
</organism>
<name>A0A8S5PTY0_9CAUD</name>
<feature type="region of interest" description="Disordered" evidence="1">
    <location>
        <begin position="430"/>
        <end position="470"/>
    </location>
</feature>
<dbReference type="EMBL" id="BK015513">
    <property type="protein sequence ID" value="DAE10518.1"/>
    <property type="molecule type" value="Genomic_DNA"/>
</dbReference>
<accession>A0A8S5PTY0</accession>
<protein>
    <submittedName>
        <fullName evidence="2">Portal protein</fullName>
    </submittedName>
</protein>
<feature type="compositionally biased region" description="Basic and acidic residues" evidence="1">
    <location>
        <begin position="436"/>
        <end position="445"/>
    </location>
</feature>
<proteinExistence type="predicted"/>
<sequence length="470" mass="53028">MATIYSNPRTDEYEILHDAYYGSGMFASGAAITPHRREGTESINFRRQIAYYLNYTGPILNASVDPIFKDEIKREYSKSVLFDEFINDVDREGTTLQEFTRQNATLAKLYGVMYIVVDNVTEFGNSLADTLANRSMPYLTAVEPKNVMNFTFDDNGRLSVFTYATYLANADGTVKTHYHTWTPTSWNIKDGDGKTIGEGEHNIGRIPIVQWFGRAARKRDILPPPEYLSIAKTNAHVYNLCSLLSQILYNQTFSILTMPVDSNGLSDVTIGTDNLLAYPHDSARAPDFIAPDKGPAEVLMAQIDKLINEMYRMSGIDSVIGVQQAKSGVAKQWDFERTNQRLSDFAVQCENAEYDIIALYKLWSGDNIEYSCEYPRDFKVNDITESLTQAQQAKDLEFNSDTFDSEILKKVIDAYMPNLEKEVKDTIINEAQQAADEGRQNKAFDDLDSGAPHDDDEGVDDEENRDGEND</sequence>
<feature type="compositionally biased region" description="Acidic residues" evidence="1">
    <location>
        <begin position="454"/>
        <end position="470"/>
    </location>
</feature>
<evidence type="ECO:0000256" key="1">
    <source>
        <dbReference type="SAM" id="MobiDB-lite"/>
    </source>
</evidence>
<evidence type="ECO:0000313" key="2">
    <source>
        <dbReference type="EMBL" id="DAE10518.1"/>
    </source>
</evidence>